<dbReference type="GO" id="GO:0005634">
    <property type="term" value="C:nucleus"/>
    <property type="evidence" value="ECO:0000318"/>
    <property type="project" value="GO_Central"/>
</dbReference>
<gene>
    <name evidence="7" type="ORF">SELMODRAFT_124855</name>
</gene>
<dbReference type="Gene3D" id="1.10.510.10">
    <property type="entry name" value="Transferase(Phosphotransferase) domain 1"/>
    <property type="match status" value="1"/>
</dbReference>
<evidence type="ECO:0000313" key="8">
    <source>
        <dbReference type="Proteomes" id="UP000001514"/>
    </source>
</evidence>
<keyword evidence="4" id="KW-0418">Kinase</keyword>
<dbReference type="HOGENOM" id="CLU_000288_63_5_1"/>
<dbReference type="GO" id="GO:0044773">
    <property type="term" value="P:mitotic DNA damage checkpoint signaling"/>
    <property type="evidence" value="ECO:0000318"/>
    <property type="project" value="GO_Central"/>
</dbReference>
<evidence type="ECO:0000256" key="3">
    <source>
        <dbReference type="ARBA" id="ARBA00022741"/>
    </source>
</evidence>
<dbReference type="PROSITE" id="PS00108">
    <property type="entry name" value="PROTEIN_KINASE_ST"/>
    <property type="match status" value="1"/>
</dbReference>
<evidence type="ECO:0000256" key="1">
    <source>
        <dbReference type="ARBA" id="ARBA00022527"/>
    </source>
</evidence>
<dbReference type="eggNOG" id="KOG0032">
    <property type="taxonomic scope" value="Eukaryota"/>
</dbReference>
<dbReference type="Pfam" id="PF00069">
    <property type="entry name" value="Pkinase"/>
    <property type="match status" value="1"/>
</dbReference>
<keyword evidence="8" id="KW-1185">Reference proteome</keyword>
<dbReference type="GO" id="GO:0005524">
    <property type="term" value="F:ATP binding"/>
    <property type="evidence" value="ECO:0007669"/>
    <property type="project" value="UniProtKB-KW"/>
</dbReference>
<accession>D8SU16</accession>
<keyword evidence="5" id="KW-0067">ATP-binding</keyword>
<dbReference type="SMART" id="SM00220">
    <property type="entry name" value="S_TKc"/>
    <property type="match status" value="1"/>
</dbReference>
<dbReference type="STRING" id="88036.D8SU16"/>
<dbReference type="InterPro" id="IPR008271">
    <property type="entry name" value="Ser/Thr_kinase_AS"/>
</dbReference>
<proteinExistence type="predicted"/>
<protein>
    <recommendedName>
        <fullName evidence="6">Protein kinase domain-containing protein</fullName>
    </recommendedName>
</protein>
<evidence type="ECO:0000256" key="2">
    <source>
        <dbReference type="ARBA" id="ARBA00022679"/>
    </source>
</evidence>
<name>D8SU16_SELML</name>
<dbReference type="SUPFAM" id="SSF56112">
    <property type="entry name" value="Protein kinase-like (PK-like)"/>
    <property type="match status" value="1"/>
</dbReference>
<reference evidence="7 8" key="1">
    <citation type="journal article" date="2011" name="Science">
        <title>The Selaginella genome identifies genetic changes associated with the evolution of vascular plants.</title>
        <authorList>
            <person name="Banks J.A."/>
            <person name="Nishiyama T."/>
            <person name="Hasebe M."/>
            <person name="Bowman J.L."/>
            <person name="Gribskov M."/>
            <person name="dePamphilis C."/>
            <person name="Albert V.A."/>
            <person name="Aono N."/>
            <person name="Aoyama T."/>
            <person name="Ambrose B.A."/>
            <person name="Ashton N.W."/>
            <person name="Axtell M.J."/>
            <person name="Barker E."/>
            <person name="Barker M.S."/>
            <person name="Bennetzen J.L."/>
            <person name="Bonawitz N.D."/>
            <person name="Chapple C."/>
            <person name="Cheng C."/>
            <person name="Correa L.G."/>
            <person name="Dacre M."/>
            <person name="DeBarry J."/>
            <person name="Dreyer I."/>
            <person name="Elias M."/>
            <person name="Engstrom E.M."/>
            <person name="Estelle M."/>
            <person name="Feng L."/>
            <person name="Finet C."/>
            <person name="Floyd S.K."/>
            <person name="Frommer W.B."/>
            <person name="Fujita T."/>
            <person name="Gramzow L."/>
            <person name="Gutensohn M."/>
            <person name="Harholt J."/>
            <person name="Hattori M."/>
            <person name="Heyl A."/>
            <person name="Hirai T."/>
            <person name="Hiwatashi Y."/>
            <person name="Ishikawa M."/>
            <person name="Iwata M."/>
            <person name="Karol K.G."/>
            <person name="Koehler B."/>
            <person name="Kolukisaoglu U."/>
            <person name="Kubo M."/>
            <person name="Kurata T."/>
            <person name="Lalonde S."/>
            <person name="Li K."/>
            <person name="Li Y."/>
            <person name="Litt A."/>
            <person name="Lyons E."/>
            <person name="Manning G."/>
            <person name="Maruyama T."/>
            <person name="Michael T.P."/>
            <person name="Mikami K."/>
            <person name="Miyazaki S."/>
            <person name="Morinaga S."/>
            <person name="Murata T."/>
            <person name="Mueller-Roeber B."/>
            <person name="Nelson D.R."/>
            <person name="Obara M."/>
            <person name="Oguri Y."/>
            <person name="Olmstead R.G."/>
            <person name="Onodera N."/>
            <person name="Petersen B.L."/>
            <person name="Pils B."/>
            <person name="Prigge M."/>
            <person name="Rensing S.A."/>
            <person name="Riano-Pachon D.M."/>
            <person name="Roberts A.W."/>
            <person name="Sato Y."/>
            <person name="Scheller H.V."/>
            <person name="Schulz B."/>
            <person name="Schulz C."/>
            <person name="Shakirov E.V."/>
            <person name="Shibagaki N."/>
            <person name="Shinohara N."/>
            <person name="Shippen D.E."/>
            <person name="Soerensen I."/>
            <person name="Sotooka R."/>
            <person name="Sugimoto N."/>
            <person name="Sugita M."/>
            <person name="Sumikawa N."/>
            <person name="Tanurdzic M."/>
            <person name="Theissen G."/>
            <person name="Ulvskov P."/>
            <person name="Wakazuki S."/>
            <person name="Weng J.K."/>
            <person name="Willats W.W."/>
            <person name="Wipf D."/>
            <person name="Wolf P.G."/>
            <person name="Yang L."/>
            <person name="Zimmer A.D."/>
            <person name="Zhu Q."/>
            <person name="Mitros T."/>
            <person name="Hellsten U."/>
            <person name="Loque D."/>
            <person name="Otillar R."/>
            <person name="Salamov A."/>
            <person name="Schmutz J."/>
            <person name="Shapiro H."/>
            <person name="Lindquist E."/>
            <person name="Lucas S."/>
            <person name="Rokhsar D."/>
            <person name="Grigoriev I.V."/>
        </authorList>
    </citation>
    <scope>NUCLEOTIDE SEQUENCE [LARGE SCALE GENOMIC DNA]</scope>
</reference>
<dbReference type="GO" id="GO:0005737">
    <property type="term" value="C:cytoplasm"/>
    <property type="evidence" value="ECO:0000318"/>
    <property type="project" value="GO_Central"/>
</dbReference>
<evidence type="ECO:0000259" key="6">
    <source>
        <dbReference type="PROSITE" id="PS50011"/>
    </source>
</evidence>
<sequence>MASAEVESTSAWLESHYQVLGRLGGGAYGSVFASKRKTKFFHAKTEACKVMDSRNANLCDHEGKIMRKLHGLEGVVSLHKAHKDSECTCLVMELCASDLMAALGTELTPYHVPTLANHFRHLVQTVQAMHRLEVVHRDLKPENILVTKKGELKLADFGVAVDCSSRPRGSPLRIQGEVGTRRYWAPEIVSGGGYDEKVDVFALGLILYFMLEMKRPFDGFDPHGECFFEERRLVFEQSPKAAQDLIMKMTEKDPWRRITLEAALKHPWLQRRKHFDFVITHIV</sequence>
<dbReference type="OrthoDB" id="40902at2759"/>
<organism evidence="8">
    <name type="scientific">Selaginella moellendorffii</name>
    <name type="common">Spikemoss</name>
    <dbReference type="NCBI Taxonomy" id="88036"/>
    <lineage>
        <taxon>Eukaryota</taxon>
        <taxon>Viridiplantae</taxon>
        <taxon>Streptophyta</taxon>
        <taxon>Embryophyta</taxon>
        <taxon>Tracheophyta</taxon>
        <taxon>Lycopodiopsida</taxon>
        <taxon>Selaginellales</taxon>
        <taxon>Selaginellaceae</taxon>
        <taxon>Selaginella</taxon>
    </lineage>
</organism>
<dbReference type="AlphaFoldDB" id="D8SU16"/>
<dbReference type="Proteomes" id="UP000001514">
    <property type="component" value="Unassembled WGS sequence"/>
</dbReference>
<dbReference type="InterPro" id="IPR011009">
    <property type="entry name" value="Kinase-like_dom_sf"/>
</dbReference>
<dbReference type="KEGG" id="smo:SELMODRAFT_124855"/>
<dbReference type="EMBL" id="GL377641">
    <property type="protein sequence ID" value="EFJ12118.1"/>
    <property type="molecule type" value="Genomic_DNA"/>
</dbReference>
<dbReference type="PANTHER" id="PTHR24349">
    <property type="entry name" value="SERINE/THREONINE-PROTEIN KINASE"/>
    <property type="match status" value="1"/>
</dbReference>
<keyword evidence="2" id="KW-0808">Transferase</keyword>
<keyword evidence="1" id="KW-0723">Serine/threonine-protein kinase</keyword>
<dbReference type="InterPro" id="IPR000719">
    <property type="entry name" value="Prot_kinase_dom"/>
</dbReference>
<feature type="domain" description="Protein kinase" evidence="6">
    <location>
        <begin position="17"/>
        <end position="269"/>
    </location>
</feature>
<keyword evidence="3" id="KW-0547">Nucleotide-binding</keyword>
<dbReference type="GO" id="GO:0004674">
    <property type="term" value="F:protein serine/threonine kinase activity"/>
    <property type="evidence" value="ECO:0000318"/>
    <property type="project" value="GO_Central"/>
</dbReference>
<dbReference type="InParanoid" id="D8SU16"/>
<evidence type="ECO:0000313" key="7">
    <source>
        <dbReference type="EMBL" id="EFJ12118.1"/>
    </source>
</evidence>
<dbReference type="Gramene" id="EFJ12118">
    <property type="protein sequence ID" value="EFJ12118"/>
    <property type="gene ID" value="SELMODRAFT_124855"/>
</dbReference>
<dbReference type="InterPro" id="IPR050205">
    <property type="entry name" value="CDPK_Ser/Thr_kinases"/>
</dbReference>
<dbReference type="PROSITE" id="PS50011">
    <property type="entry name" value="PROTEIN_KINASE_DOM"/>
    <property type="match status" value="1"/>
</dbReference>
<evidence type="ECO:0000256" key="5">
    <source>
        <dbReference type="ARBA" id="ARBA00022840"/>
    </source>
</evidence>
<evidence type="ECO:0000256" key="4">
    <source>
        <dbReference type="ARBA" id="ARBA00022777"/>
    </source>
</evidence>